<feature type="chain" id="PRO_5022825613" evidence="1">
    <location>
        <begin position="31"/>
        <end position="68"/>
    </location>
</feature>
<evidence type="ECO:0000313" key="2">
    <source>
        <dbReference type="EMBL" id="MPC21909.1"/>
    </source>
</evidence>
<keyword evidence="1" id="KW-0732">Signal</keyword>
<sequence>MSSCPSSFFCHQLQVLLVCLFNAINSFIQCYWVGSSISFSLSSHVHGTPFPNHQSLTHLSSRLTHTEP</sequence>
<accession>A0A5B7DLF0</accession>
<organism evidence="2 3">
    <name type="scientific">Portunus trituberculatus</name>
    <name type="common">Swimming crab</name>
    <name type="synonym">Neptunus trituberculatus</name>
    <dbReference type="NCBI Taxonomy" id="210409"/>
    <lineage>
        <taxon>Eukaryota</taxon>
        <taxon>Metazoa</taxon>
        <taxon>Ecdysozoa</taxon>
        <taxon>Arthropoda</taxon>
        <taxon>Crustacea</taxon>
        <taxon>Multicrustacea</taxon>
        <taxon>Malacostraca</taxon>
        <taxon>Eumalacostraca</taxon>
        <taxon>Eucarida</taxon>
        <taxon>Decapoda</taxon>
        <taxon>Pleocyemata</taxon>
        <taxon>Brachyura</taxon>
        <taxon>Eubrachyura</taxon>
        <taxon>Portunoidea</taxon>
        <taxon>Portunidae</taxon>
        <taxon>Portuninae</taxon>
        <taxon>Portunus</taxon>
    </lineage>
</organism>
<comment type="caution">
    <text evidence="2">The sequence shown here is derived from an EMBL/GenBank/DDBJ whole genome shotgun (WGS) entry which is preliminary data.</text>
</comment>
<evidence type="ECO:0000256" key="1">
    <source>
        <dbReference type="SAM" id="SignalP"/>
    </source>
</evidence>
<protein>
    <submittedName>
        <fullName evidence="2">Uncharacterized protein</fullName>
    </submittedName>
</protein>
<dbReference type="AlphaFoldDB" id="A0A5B7DLF0"/>
<reference evidence="2 3" key="1">
    <citation type="submission" date="2019-05" db="EMBL/GenBank/DDBJ databases">
        <title>Another draft genome of Portunus trituberculatus and its Hox gene families provides insights of decapod evolution.</title>
        <authorList>
            <person name="Jeong J.-H."/>
            <person name="Song I."/>
            <person name="Kim S."/>
            <person name="Choi T."/>
            <person name="Kim D."/>
            <person name="Ryu S."/>
            <person name="Kim W."/>
        </authorList>
    </citation>
    <scope>NUCLEOTIDE SEQUENCE [LARGE SCALE GENOMIC DNA]</scope>
    <source>
        <tissue evidence="2">Muscle</tissue>
    </source>
</reference>
<proteinExistence type="predicted"/>
<dbReference type="EMBL" id="VSRR010001030">
    <property type="protein sequence ID" value="MPC21909.1"/>
    <property type="molecule type" value="Genomic_DNA"/>
</dbReference>
<feature type="signal peptide" evidence="1">
    <location>
        <begin position="1"/>
        <end position="30"/>
    </location>
</feature>
<evidence type="ECO:0000313" key="3">
    <source>
        <dbReference type="Proteomes" id="UP000324222"/>
    </source>
</evidence>
<dbReference type="Proteomes" id="UP000324222">
    <property type="component" value="Unassembled WGS sequence"/>
</dbReference>
<gene>
    <name evidence="2" type="ORF">E2C01_014913</name>
</gene>
<keyword evidence="3" id="KW-1185">Reference proteome</keyword>
<name>A0A5B7DLF0_PORTR</name>